<accession>A0ABU9VXA6</accession>
<proteinExistence type="predicted"/>
<dbReference type="InterPro" id="IPR029052">
    <property type="entry name" value="Metallo-depent_PP-like"/>
</dbReference>
<dbReference type="EMBL" id="JBCITM010000021">
    <property type="protein sequence ID" value="MEN1761777.1"/>
    <property type="molecule type" value="Genomic_DNA"/>
</dbReference>
<gene>
    <name evidence="4" type="ORF">AAIG11_14920</name>
</gene>
<dbReference type="Pfam" id="PF00149">
    <property type="entry name" value="Metallophos"/>
    <property type="match status" value="1"/>
</dbReference>
<dbReference type="InterPro" id="IPR004843">
    <property type="entry name" value="Calcineurin-like_PHP"/>
</dbReference>
<evidence type="ECO:0000259" key="3">
    <source>
        <dbReference type="Pfam" id="PF00149"/>
    </source>
</evidence>
<dbReference type="PANTHER" id="PTHR31302">
    <property type="entry name" value="TRANSMEMBRANE PROTEIN WITH METALLOPHOSPHOESTERASE DOMAIN-RELATED"/>
    <property type="match status" value="1"/>
</dbReference>
<dbReference type="Gene3D" id="3.60.21.10">
    <property type="match status" value="1"/>
</dbReference>
<dbReference type="SUPFAM" id="SSF56300">
    <property type="entry name" value="Metallo-dependent phosphatases"/>
    <property type="match status" value="1"/>
</dbReference>
<feature type="domain" description="Calcineurin-like phosphoesterase" evidence="3">
    <location>
        <begin position="73"/>
        <end position="256"/>
    </location>
</feature>
<protein>
    <submittedName>
        <fullName evidence="4">Metallophosphoesterase</fullName>
    </submittedName>
</protein>
<evidence type="ECO:0000256" key="2">
    <source>
        <dbReference type="ARBA" id="ARBA00022801"/>
    </source>
</evidence>
<dbReference type="InterPro" id="IPR051158">
    <property type="entry name" value="Metallophosphoesterase_sf"/>
</dbReference>
<keyword evidence="2" id="KW-0378">Hydrolase</keyword>
<name>A0ABU9VXA6_9CLOT</name>
<dbReference type="PANTHER" id="PTHR31302:SF31">
    <property type="entry name" value="PHOSPHODIESTERASE YAEI"/>
    <property type="match status" value="1"/>
</dbReference>
<evidence type="ECO:0000313" key="4">
    <source>
        <dbReference type="EMBL" id="MEN1761777.1"/>
    </source>
</evidence>
<sequence>MKNTSKEAFIKEKGSKTRIGKASTSRKFLTKRRISAVLLLLLVAFFWWQNNSLVITHIDYENPKIPSDFHGFTIVHISDLHNKAFGKEQTTLLNRVASQSPDVIVVTGDLIDRRRYNLETAMDFIHGAVAIAPTYFVSGNHEAWSGQYDVIKGQLMEAGVHVLEDDTRLITREDSALRMVGLSDPAFLTASYLEGTPIGKMEDQLRKWAGSDTAAQSNATNGGEAELFTILLSHRPEMFHLYHENNMDLIFSGHAHGGQFRLPLLGGLVAPDQGLFPKYTSGSHIHGESTMVVSRGLGNSIIPLRIFNRPEIVVVTLKSISP</sequence>
<keyword evidence="5" id="KW-1185">Reference proteome</keyword>
<dbReference type="CDD" id="cd07385">
    <property type="entry name" value="MPP_YkuE_C"/>
    <property type="match status" value="1"/>
</dbReference>
<dbReference type="Proteomes" id="UP001407405">
    <property type="component" value="Unassembled WGS sequence"/>
</dbReference>
<keyword evidence="1" id="KW-0479">Metal-binding</keyword>
<evidence type="ECO:0000313" key="5">
    <source>
        <dbReference type="Proteomes" id="UP001407405"/>
    </source>
</evidence>
<comment type="caution">
    <text evidence="4">The sequence shown here is derived from an EMBL/GenBank/DDBJ whole genome shotgun (WGS) entry which is preliminary data.</text>
</comment>
<evidence type="ECO:0000256" key="1">
    <source>
        <dbReference type="ARBA" id="ARBA00022723"/>
    </source>
</evidence>
<reference evidence="4 5" key="1">
    <citation type="submission" date="2024-04" db="EMBL/GenBank/DDBJ databases">
        <title>Genome sequencing and metabolic network reconstruction of aminoacids and betaine degradation by Anoxynatronum sibiricum.</title>
        <authorList>
            <person name="Detkova E.N."/>
            <person name="Boltjanskaja Y.V."/>
            <person name="Mardanov A.V."/>
            <person name="Kevbrin V."/>
        </authorList>
    </citation>
    <scope>NUCLEOTIDE SEQUENCE [LARGE SCALE GENOMIC DNA]</scope>
    <source>
        <strain evidence="4 5">Z-7981</strain>
    </source>
</reference>
<organism evidence="4 5">
    <name type="scientific">Anoxynatronum sibiricum</name>
    <dbReference type="NCBI Taxonomy" id="210623"/>
    <lineage>
        <taxon>Bacteria</taxon>
        <taxon>Bacillati</taxon>
        <taxon>Bacillota</taxon>
        <taxon>Clostridia</taxon>
        <taxon>Eubacteriales</taxon>
        <taxon>Clostridiaceae</taxon>
        <taxon>Anoxynatronum</taxon>
    </lineage>
</organism>
<dbReference type="RefSeq" id="WP_343187062.1">
    <property type="nucleotide sequence ID" value="NZ_JBCITM010000021.1"/>
</dbReference>